<dbReference type="FunFam" id="2.40.50.1020:FF:000004">
    <property type="entry name" value="DNA-binding response regulator"/>
    <property type="match status" value="1"/>
</dbReference>
<dbReference type="Proteomes" id="UP000199312">
    <property type="component" value="Unassembled WGS sequence"/>
</dbReference>
<dbReference type="InterPro" id="IPR011006">
    <property type="entry name" value="CheY-like_superfamily"/>
</dbReference>
<dbReference type="Gene3D" id="3.40.50.2300">
    <property type="match status" value="1"/>
</dbReference>
<evidence type="ECO:0000259" key="2">
    <source>
        <dbReference type="PROSITE" id="PS50110"/>
    </source>
</evidence>
<evidence type="ECO:0000259" key="3">
    <source>
        <dbReference type="PROSITE" id="PS50930"/>
    </source>
</evidence>
<keyword evidence="5" id="KW-1185">Reference proteome</keyword>
<accession>A0A1I6PFE9</accession>
<dbReference type="GO" id="GO:0003677">
    <property type="term" value="F:DNA binding"/>
    <property type="evidence" value="ECO:0007669"/>
    <property type="project" value="InterPro"/>
</dbReference>
<dbReference type="InterPro" id="IPR001789">
    <property type="entry name" value="Sig_transdc_resp-reg_receiver"/>
</dbReference>
<dbReference type="OrthoDB" id="2168082at2"/>
<dbReference type="STRING" id="593133.SAMN04488006_0969"/>
<dbReference type="SMART" id="SM00448">
    <property type="entry name" value="REC"/>
    <property type="match status" value="1"/>
</dbReference>
<dbReference type="SUPFAM" id="SSF52172">
    <property type="entry name" value="CheY-like"/>
    <property type="match status" value="1"/>
</dbReference>
<dbReference type="PROSITE" id="PS50930">
    <property type="entry name" value="HTH_LYTTR"/>
    <property type="match status" value="1"/>
</dbReference>
<organism evidence="4 5">
    <name type="scientific">Lutibacter maritimus</name>
    <dbReference type="NCBI Taxonomy" id="593133"/>
    <lineage>
        <taxon>Bacteria</taxon>
        <taxon>Pseudomonadati</taxon>
        <taxon>Bacteroidota</taxon>
        <taxon>Flavobacteriia</taxon>
        <taxon>Flavobacteriales</taxon>
        <taxon>Flavobacteriaceae</taxon>
        <taxon>Lutibacter</taxon>
    </lineage>
</organism>
<dbReference type="GO" id="GO:0000156">
    <property type="term" value="F:phosphorelay response regulator activity"/>
    <property type="evidence" value="ECO:0007669"/>
    <property type="project" value="InterPro"/>
</dbReference>
<reference evidence="5" key="1">
    <citation type="submission" date="2016-10" db="EMBL/GenBank/DDBJ databases">
        <authorList>
            <person name="Varghese N."/>
            <person name="Submissions S."/>
        </authorList>
    </citation>
    <scope>NUCLEOTIDE SEQUENCE [LARGE SCALE GENOMIC DNA]</scope>
    <source>
        <strain evidence="5">DSM 24450</strain>
    </source>
</reference>
<name>A0A1I6PFE9_9FLAO</name>
<dbReference type="PROSITE" id="PS50110">
    <property type="entry name" value="RESPONSE_REGULATORY"/>
    <property type="match status" value="1"/>
</dbReference>
<feature type="domain" description="Response regulatory" evidence="2">
    <location>
        <begin position="3"/>
        <end position="114"/>
    </location>
</feature>
<evidence type="ECO:0000313" key="5">
    <source>
        <dbReference type="Proteomes" id="UP000199312"/>
    </source>
</evidence>
<dbReference type="InterPro" id="IPR046947">
    <property type="entry name" value="LytR-like"/>
</dbReference>
<gene>
    <name evidence="4" type="ORF">SAMN04488006_0969</name>
</gene>
<keyword evidence="1" id="KW-0597">Phosphoprotein</keyword>
<dbReference type="InterPro" id="IPR007492">
    <property type="entry name" value="LytTR_DNA-bd_dom"/>
</dbReference>
<dbReference type="PANTHER" id="PTHR37299:SF1">
    <property type="entry name" value="STAGE 0 SPORULATION PROTEIN A HOMOLOG"/>
    <property type="match status" value="1"/>
</dbReference>
<proteinExistence type="predicted"/>
<evidence type="ECO:0000313" key="4">
    <source>
        <dbReference type="EMBL" id="SFS38795.1"/>
    </source>
</evidence>
<dbReference type="Pfam" id="PF00072">
    <property type="entry name" value="Response_reg"/>
    <property type="match status" value="1"/>
</dbReference>
<dbReference type="Pfam" id="PF04397">
    <property type="entry name" value="LytTR"/>
    <property type="match status" value="1"/>
</dbReference>
<feature type="domain" description="HTH LytTR-type" evidence="3">
    <location>
        <begin position="134"/>
        <end position="207"/>
    </location>
</feature>
<protein>
    <submittedName>
        <fullName evidence="4">Two component transcriptional regulator, LytTR family</fullName>
    </submittedName>
</protein>
<dbReference type="SMART" id="SM00850">
    <property type="entry name" value="LytTR"/>
    <property type="match status" value="1"/>
</dbReference>
<dbReference type="EMBL" id="FOZP01000002">
    <property type="protein sequence ID" value="SFS38795.1"/>
    <property type="molecule type" value="Genomic_DNA"/>
</dbReference>
<dbReference type="Gene3D" id="2.40.50.1020">
    <property type="entry name" value="LytTr DNA-binding domain"/>
    <property type="match status" value="1"/>
</dbReference>
<dbReference type="PANTHER" id="PTHR37299">
    <property type="entry name" value="TRANSCRIPTIONAL REGULATOR-RELATED"/>
    <property type="match status" value="1"/>
</dbReference>
<dbReference type="AlphaFoldDB" id="A0A1I6PFE9"/>
<dbReference type="RefSeq" id="WP_090223385.1">
    <property type="nucleotide sequence ID" value="NZ_FOZP01000002.1"/>
</dbReference>
<evidence type="ECO:0000256" key="1">
    <source>
        <dbReference type="PROSITE-ProRule" id="PRU00169"/>
    </source>
</evidence>
<feature type="modified residue" description="4-aspartylphosphate" evidence="1">
    <location>
        <position position="54"/>
    </location>
</feature>
<sequence>MITCITIDDEPLALKQVVSYINKTPFLELKGNFESPIEAFSFIQENTIDLIFIDINMPDLNGLDFVKSLKNPPKVIFTTAYSEYALEGFKVDAIDYLLKPIDYASFLKAANKAKEWFNLKQNAAEEIKSNDDYLFIKSEYKIVRVKLDDITYIEGMREYVRIHLTVEKPIMTLLSMKLLEQQLPSNNFMRVHRSYIVNLSKISTIERNRIVFDKTYIPISEQYKDVFHQFIEKNFLQ</sequence>